<evidence type="ECO:0000259" key="1">
    <source>
        <dbReference type="Pfam" id="PF04457"/>
    </source>
</evidence>
<accession>W9WUG6</accession>
<evidence type="ECO:0000313" key="2">
    <source>
        <dbReference type="EMBL" id="EXJ61934.1"/>
    </source>
</evidence>
<dbReference type="Pfam" id="PF04457">
    <property type="entry name" value="MJ1316"/>
    <property type="match status" value="1"/>
</dbReference>
<dbReference type="InterPro" id="IPR040459">
    <property type="entry name" value="MJ1316"/>
</dbReference>
<dbReference type="EMBL" id="AMGW01000002">
    <property type="protein sequence ID" value="EXJ61934.1"/>
    <property type="molecule type" value="Genomic_DNA"/>
</dbReference>
<dbReference type="OrthoDB" id="10263155at2759"/>
<reference evidence="2 3" key="1">
    <citation type="submission" date="2013-03" db="EMBL/GenBank/DDBJ databases">
        <title>The Genome Sequence of Cladophialophora yegresii CBS 114405.</title>
        <authorList>
            <consortium name="The Broad Institute Genomics Platform"/>
            <person name="Cuomo C."/>
            <person name="de Hoog S."/>
            <person name="Gorbushina A."/>
            <person name="Walker B."/>
            <person name="Young S.K."/>
            <person name="Zeng Q."/>
            <person name="Gargeya S."/>
            <person name="Fitzgerald M."/>
            <person name="Haas B."/>
            <person name="Abouelleil A."/>
            <person name="Allen A.W."/>
            <person name="Alvarado L."/>
            <person name="Arachchi H.M."/>
            <person name="Berlin A.M."/>
            <person name="Chapman S.B."/>
            <person name="Gainer-Dewar J."/>
            <person name="Goldberg J."/>
            <person name="Griggs A."/>
            <person name="Gujja S."/>
            <person name="Hansen M."/>
            <person name="Howarth C."/>
            <person name="Imamovic A."/>
            <person name="Ireland A."/>
            <person name="Larimer J."/>
            <person name="McCowan C."/>
            <person name="Murphy C."/>
            <person name="Pearson M."/>
            <person name="Poon T.W."/>
            <person name="Priest M."/>
            <person name="Roberts A."/>
            <person name="Saif S."/>
            <person name="Shea T."/>
            <person name="Sisk P."/>
            <person name="Sykes S."/>
            <person name="Wortman J."/>
            <person name="Nusbaum C."/>
            <person name="Birren B."/>
        </authorList>
    </citation>
    <scope>NUCLEOTIDE SEQUENCE [LARGE SCALE GENOMIC DNA]</scope>
    <source>
        <strain evidence="2 3">CBS 114405</strain>
    </source>
</reference>
<name>W9WUG6_9EURO</name>
<keyword evidence="3" id="KW-1185">Reference proteome</keyword>
<dbReference type="AlphaFoldDB" id="W9WUG6"/>
<protein>
    <recommendedName>
        <fullName evidence="1">MJ1316 RNA cyclic group end recognition domain-containing protein</fullName>
    </recommendedName>
</protein>
<comment type="caution">
    <text evidence="2">The sequence shown here is derived from an EMBL/GenBank/DDBJ whole genome shotgun (WGS) entry which is preliminary data.</text>
</comment>
<dbReference type="STRING" id="1182544.W9WUG6"/>
<evidence type="ECO:0000313" key="3">
    <source>
        <dbReference type="Proteomes" id="UP000019473"/>
    </source>
</evidence>
<sequence>MADGSPTEDYALDSQSSAIDLLRSVAQEHLQKINEERIQEQNDGWDKDLDIAKYLVGYLERFEGIKEMPAKNWISESTDEEWIPQHRIKYFKKICEGGDHDIVWDRERRVDKVFGTGAGPSRIDEDDKVAIVSEDGGVRLMP</sequence>
<feature type="domain" description="MJ1316 RNA cyclic group end recognition" evidence="1">
    <location>
        <begin position="45"/>
        <end position="106"/>
    </location>
</feature>
<dbReference type="GeneID" id="19176973"/>
<dbReference type="RefSeq" id="XP_007754588.1">
    <property type="nucleotide sequence ID" value="XM_007756398.1"/>
</dbReference>
<gene>
    <name evidence="2" type="ORF">A1O7_02365</name>
</gene>
<organism evidence="2 3">
    <name type="scientific">Cladophialophora yegresii CBS 114405</name>
    <dbReference type="NCBI Taxonomy" id="1182544"/>
    <lineage>
        <taxon>Eukaryota</taxon>
        <taxon>Fungi</taxon>
        <taxon>Dikarya</taxon>
        <taxon>Ascomycota</taxon>
        <taxon>Pezizomycotina</taxon>
        <taxon>Eurotiomycetes</taxon>
        <taxon>Chaetothyriomycetidae</taxon>
        <taxon>Chaetothyriales</taxon>
        <taxon>Herpotrichiellaceae</taxon>
        <taxon>Cladophialophora</taxon>
    </lineage>
</organism>
<dbReference type="VEuPathDB" id="FungiDB:A1O7_02365"/>
<dbReference type="eggNOG" id="KOG2245">
    <property type="taxonomic scope" value="Eukaryota"/>
</dbReference>
<dbReference type="Proteomes" id="UP000019473">
    <property type="component" value="Unassembled WGS sequence"/>
</dbReference>
<dbReference type="HOGENOM" id="CLU_128310_0_0_1"/>
<proteinExistence type="predicted"/>